<keyword evidence="10 18" id="KW-0274">FAD</keyword>
<keyword evidence="7 18" id="KW-0808">Transferase</keyword>
<keyword evidence="9 20" id="KW-0732">Signal</keyword>
<dbReference type="Gene3D" id="3.10.520.10">
    <property type="entry name" value="ApbE-like domains"/>
    <property type="match status" value="1"/>
</dbReference>
<dbReference type="HOGENOM" id="CLU_044403_0_0_6"/>
<dbReference type="EMBL" id="CCSF01000001">
    <property type="protein sequence ID" value="CDZ92824.1"/>
    <property type="molecule type" value="Genomic_DNA"/>
</dbReference>
<dbReference type="PROSITE" id="PS51257">
    <property type="entry name" value="PROKAR_LIPOPROTEIN"/>
    <property type="match status" value="1"/>
</dbReference>
<evidence type="ECO:0000256" key="3">
    <source>
        <dbReference type="ARBA" id="ARBA00016337"/>
    </source>
</evidence>
<evidence type="ECO:0000256" key="20">
    <source>
        <dbReference type="RuleBase" id="RU363002"/>
    </source>
</evidence>
<dbReference type="PIRSF" id="PIRSF006268">
    <property type="entry name" value="ApbE"/>
    <property type="match status" value="1"/>
</dbReference>
<dbReference type="AlphaFoldDB" id="A0A078LNY4"/>
<evidence type="ECO:0000256" key="1">
    <source>
        <dbReference type="ARBA" id="ARBA00008282"/>
    </source>
</evidence>
<evidence type="ECO:0000313" key="21">
    <source>
        <dbReference type="EMBL" id="CDZ92824.1"/>
    </source>
</evidence>
<keyword evidence="22" id="KW-1185">Reference proteome</keyword>
<evidence type="ECO:0000256" key="2">
    <source>
        <dbReference type="ARBA" id="ARBA00011955"/>
    </source>
</evidence>
<dbReference type="GO" id="GO:0046872">
    <property type="term" value="F:metal ion binding"/>
    <property type="evidence" value="ECO:0007669"/>
    <property type="project" value="UniProtKB-UniRule"/>
</dbReference>
<organism evidence="21 22">
    <name type="scientific">Pseudomonas saudiphocaensis</name>
    <dbReference type="NCBI Taxonomy" id="1499686"/>
    <lineage>
        <taxon>Bacteria</taxon>
        <taxon>Pseudomonadati</taxon>
        <taxon>Pseudomonadota</taxon>
        <taxon>Gammaproteobacteria</taxon>
        <taxon>Pseudomonadales</taxon>
        <taxon>Pseudomonadaceae</taxon>
        <taxon>Pseudomonas</taxon>
    </lineage>
</organism>
<evidence type="ECO:0000256" key="8">
    <source>
        <dbReference type="ARBA" id="ARBA00022723"/>
    </source>
</evidence>
<dbReference type="EC" id="2.7.1.180" evidence="2 18"/>
<keyword evidence="13" id="KW-0564">Palmitate</keyword>
<evidence type="ECO:0000256" key="13">
    <source>
        <dbReference type="ARBA" id="ARBA00023139"/>
    </source>
</evidence>
<dbReference type="OrthoDB" id="9778595at2"/>
<keyword evidence="6 18" id="KW-0285">Flavoprotein</keyword>
<reference evidence="21 22" key="1">
    <citation type="submission" date="2014-07" db="EMBL/GenBank/DDBJ databases">
        <authorList>
            <person name="Urmite Genomes Urmite Genomes"/>
        </authorList>
    </citation>
    <scope>NUCLEOTIDE SEQUENCE [LARGE SCALE GENOMIC DNA]</scope>
    <source>
        <strain evidence="21 22">20_BN</strain>
    </source>
</reference>
<name>A0A078LNY4_9PSED</name>
<evidence type="ECO:0000256" key="16">
    <source>
        <dbReference type="ARBA" id="ARBA00048540"/>
    </source>
</evidence>
<protein>
    <recommendedName>
        <fullName evidence="3 18">FAD:protein FMN transferase</fullName>
        <ecNumber evidence="2 18">2.7.1.180</ecNumber>
    </recommendedName>
    <alternativeName>
        <fullName evidence="15 18">Flavin transferase</fullName>
    </alternativeName>
</protein>
<evidence type="ECO:0000256" key="14">
    <source>
        <dbReference type="ARBA" id="ARBA00023288"/>
    </source>
</evidence>
<dbReference type="Proteomes" id="UP000053902">
    <property type="component" value="Unassembled WGS sequence"/>
</dbReference>
<dbReference type="PANTHER" id="PTHR30040">
    <property type="entry name" value="THIAMINE BIOSYNTHESIS LIPOPROTEIN APBE"/>
    <property type="match status" value="1"/>
</dbReference>
<comment type="subcellular location">
    <subcellularLocation>
        <location evidence="17 20">Cell inner membrane</location>
        <topology evidence="17 20">Lipid-anchor</topology>
        <orientation evidence="17 20">Periplasmic side</orientation>
    </subcellularLocation>
</comment>
<evidence type="ECO:0000256" key="11">
    <source>
        <dbReference type="ARBA" id="ARBA00022842"/>
    </source>
</evidence>
<keyword evidence="14 20" id="KW-0449">Lipoprotein</keyword>
<evidence type="ECO:0000256" key="7">
    <source>
        <dbReference type="ARBA" id="ARBA00022679"/>
    </source>
</evidence>
<dbReference type="eggNOG" id="COG1477">
    <property type="taxonomic scope" value="Bacteria"/>
</dbReference>
<dbReference type="InterPro" id="IPR003374">
    <property type="entry name" value="ApbE-like_sf"/>
</dbReference>
<keyword evidence="8 18" id="KW-0479">Metal-binding</keyword>
<evidence type="ECO:0000256" key="12">
    <source>
        <dbReference type="ARBA" id="ARBA00023136"/>
    </source>
</evidence>
<dbReference type="GO" id="GO:0016740">
    <property type="term" value="F:transferase activity"/>
    <property type="evidence" value="ECO:0007669"/>
    <property type="project" value="UniProtKB-UniRule"/>
</dbReference>
<evidence type="ECO:0000256" key="6">
    <source>
        <dbReference type="ARBA" id="ARBA00022630"/>
    </source>
</evidence>
<dbReference type="PANTHER" id="PTHR30040:SF2">
    <property type="entry name" value="FAD:PROTEIN FMN TRANSFERASE"/>
    <property type="match status" value="1"/>
</dbReference>
<evidence type="ECO:0000256" key="19">
    <source>
        <dbReference type="PIRSR" id="PIRSR006268-2"/>
    </source>
</evidence>
<dbReference type="Pfam" id="PF02424">
    <property type="entry name" value="ApbE"/>
    <property type="match status" value="1"/>
</dbReference>
<dbReference type="FunFam" id="3.10.520.10:FF:000001">
    <property type="entry name" value="FAD:protein FMN transferase"/>
    <property type="match status" value="1"/>
</dbReference>
<evidence type="ECO:0000256" key="10">
    <source>
        <dbReference type="ARBA" id="ARBA00022827"/>
    </source>
</evidence>
<feature type="binding site" evidence="19">
    <location>
        <position position="301"/>
    </location>
    <ligand>
        <name>Mg(2+)</name>
        <dbReference type="ChEBI" id="CHEBI:18420"/>
    </ligand>
</feature>
<sequence length="350" mass="37961">MTRTLHQFLSVTALLKPVTAVALATALAGCLFQERVEELSGPTMGSTYSVKYVAASDAAPKKQLLVEIESLLERFDRQLSTYRADSDISVFNALPAGQCMPMPDSARELVLAGQQLSQESDGALDLTIGPLLDLWGFGPQGRREQMPSAEEVAKVRQSVGHQHVRVEDEQLCKDAAVQIDFNSIAAGYAVDLVAQRLEALGVESYLVEITGELKAKGRKPGDEPWRIAIEAPRVNERVAQQVLELDGYGVSTSGDYRNYFERDGRRYSHTLDPATGTPIEHSLAAVTVVDPSTLRADGLSTLLMVLGPERGQAFAAEHGIAALFVVHEEQEFVTTSTAAFDELFGAGVEQ</sequence>
<accession>A0A078LNY4</accession>
<keyword evidence="5 20" id="KW-0997">Cell inner membrane</keyword>
<gene>
    <name evidence="21" type="ORF">BN1079_00093</name>
</gene>
<feature type="chain" id="PRO_5043073017" description="FAD:protein FMN transferase" evidence="20">
    <location>
        <begin position="25"/>
        <end position="350"/>
    </location>
</feature>
<comment type="similarity">
    <text evidence="1 18 20">Belongs to the ApbE family.</text>
</comment>
<dbReference type="STRING" id="1499686.BN1079_00093"/>
<evidence type="ECO:0000256" key="18">
    <source>
        <dbReference type="PIRNR" id="PIRNR006268"/>
    </source>
</evidence>
<feature type="binding site" evidence="19">
    <location>
        <position position="297"/>
    </location>
    <ligand>
        <name>Mg(2+)</name>
        <dbReference type="ChEBI" id="CHEBI:18420"/>
    </ligand>
</feature>
<evidence type="ECO:0000313" key="22">
    <source>
        <dbReference type="Proteomes" id="UP000053902"/>
    </source>
</evidence>
<comment type="cofactor">
    <cofactor evidence="19">
        <name>Mg(2+)</name>
        <dbReference type="ChEBI" id="CHEBI:18420"/>
    </cofactor>
    <cofactor evidence="19">
        <name>Mn(2+)</name>
        <dbReference type="ChEBI" id="CHEBI:29035"/>
    </cofactor>
    <text evidence="19">Magnesium. Can also use manganese.</text>
</comment>
<proteinExistence type="inferred from homology"/>
<keyword evidence="4" id="KW-1003">Cell membrane</keyword>
<feature type="signal peptide" evidence="20">
    <location>
        <begin position="1"/>
        <end position="24"/>
    </location>
</feature>
<evidence type="ECO:0000256" key="5">
    <source>
        <dbReference type="ARBA" id="ARBA00022519"/>
    </source>
</evidence>
<dbReference type="InterPro" id="IPR024932">
    <property type="entry name" value="ApbE"/>
</dbReference>
<keyword evidence="12" id="KW-0472">Membrane</keyword>
<evidence type="ECO:0000256" key="4">
    <source>
        <dbReference type="ARBA" id="ARBA00022475"/>
    </source>
</evidence>
<evidence type="ECO:0000256" key="17">
    <source>
        <dbReference type="ARBA" id="ARBA00060485"/>
    </source>
</evidence>
<comment type="function">
    <text evidence="20">Flavin transferase that catalyzes the transfer of the FMN moiety of FAD and its covalent binding to the hydroxyl group of a threonine residue in a target flavoprotein.</text>
</comment>
<feature type="binding site" evidence="19">
    <location>
        <position position="183"/>
    </location>
    <ligand>
        <name>Mg(2+)</name>
        <dbReference type="ChEBI" id="CHEBI:18420"/>
    </ligand>
</feature>
<dbReference type="SUPFAM" id="SSF143631">
    <property type="entry name" value="ApbE-like"/>
    <property type="match status" value="1"/>
</dbReference>
<dbReference type="GO" id="GO:0005886">
    <property type="term" value="C:plasma membrane"/>
    <property type="evidence" value="ECO:0007669"/>
    <property type="project" value="UniProtKB-SubCell"/>
</dbReference>
<evidence type="ECO:0000256" key="15">
    <source>
        <dbReference type="ARBA" id="ARBA00031306"/>
    </source>
</evidence>
<comment type="catalytic activity">
    <reaction evidence="16 18 20">
        <text>L-threonyl-[protein] + FAD = FMN-L-threonyl-[protein] + AMP + H(+)</text>
        <dbReference type="Rhea" id="RHEA:36847"/>
        <dbReference type="Rhea" id="RHEA-COMP:11060"/>
        <dbReference type="Rhea" id="RHEA-COMP:11061"/>
        <dbReference type="ChEBI" id="CHEBI:15378"/>
        <dbReference type="ChEBI" id="CHEBI:30013"/>
        <dbReference type="ChEBI" id="CHEBI:57692"/>
        <dbReference type="ChEBI" id="CHEBI:74257"/>
        <dbReference type="ChEBI" id="CHEBI:456215"/>
        <dbReference type="EC" id="2.7.1.180"/>
    </reaction>
</comment>
<keyword evidence="11 18" id="KW-0460">Magnesium</keyword>
<evidence type="ECO:0000256" key="9">
    <source>
        <dbReference type="ARBA" id="ARBA00022729"/>
    </source>
</evidence>